<dbReference type="EMBL" id="CP115613">
    <property type="protein sequence ID" value="WBW75466.1"/>
    <property type="molecule type" value="Genomic_DNA"/>
</dbReference>
<gene>
    <name evidence="9" type="primary">tfg1</name>
    <name evidence="9" type="ORF">SOMG_04842</name>
</gene>
<keyword evidence="4 7" id="KW-0238">DNA-binding</keyword>
<dbReference type="GO" id="GO:0005674">
    <property type="term" value="C:transcription factor TFIIF complex"/>
    <property type="evidence" value="ECO:0007669"/>
    <property type="project" value="TreeGrafter"/>
</dbReference>
<proteinExistence type="inferred from homology"/>
<evidence type="ECO:0000256" key="6">
    <source>
        <dbReference type="ARBA" id="ARBA00023242"/>
    </source>
</evidence>
<evidence type="ECO:0000256" key="4">
    <source>
        <dbReference type="ARBA" id="ARBA00023125"/>
    </source>
</evidence>
<dbReference type="KEGG" id="som:SOMG_04842"/>
<evidence type="ECO:0000313" key="10">
    <source>
        <dbReference type="Proteomes" id="UP001212411"/>
    </source>
</evidence>
<feature type="region of interest" description="Disordered" evidence="8">
    <location>
        <begin position="340"/>
        <end position="422"/>
    </location>
</feature>
<evidence type="ECO:0000256" key="5">
    <source>
        <dbReference type="ARBA" id="ARBA00023163"/>
    </source>
</evidence>
<feature type="compositionally biased region" description="Low complexity" evidence="8">
    <location>
        <begin position="89"/>
        <end position="101"/>
    </location>
</feature>
<dbReference type="InterPro" id="IPR008851">
    <property type="entry name" value="TFIIF-alpha"/>
</dbReference>
<comment type="function">
    <text evidence="7">TFIIF is a general transcription initiation factor that binds to RNA polymerase II and helps to recruit it to the initiation complex in collaboration with TFIIB. It promotes transcription elongation.</text>
</comment>
<dbReference type="PANTHER" id="PTHR13011">
    <property type="entry name" value="TFIIF-ALPHA"/>
    <property type="match status" value="1"/>
</dbReference>
<dbReference type="RefSeq" id="XP_056039709.1">
    <property type="nucleotide sequence ID" value="XM_056183619.1"/>
</dbReference>
<evidence type="ECO:0000256" key="7">
    <source>
        <dbReference type="RuleBase" id="RU366044"/>
    </source>
</evidence>
<feature type="region of interest" description="Disordered" evidence="8">
    <location>
        <begin position="83"/>
        <end position="118"/>
    </location>
</feature>
<dbReference type="GO" id="GO:0001096">
    <property type="term" value="F:TFIIF-class transcription factor complex binding"/>
    <property type="evidence" value="ECO:0007669"/>
    <property type="project" value="TreeGrafter"/>
</dbReference>
<feature type="compositionally biased region" description="Polar residues" evidence="8">
    <location>
        <begin position="382"/>
        <end position="421"/>
    </location>
</feature>
<organism evidence="9 10">
    <name type="scientific">Schizosaccharomyces osmophilus</name>
    <dbReference type="NCBI Taxonomy" id="2545709"/>
    <lineage>
        <taxon>Eukaryota</taxon>
        <taxon>Fungi</taxon>
        <taxon>Dikarya</taxon>
        <taxon>Ascomycota</taxon>
        <taxon>Taphrinomycotina</taxon>
        <taxon>Schizosaccharomycetes</taxon>
        <taxon>Schizosaccharomycetales</taxon>
        <taxon>Schizosaccharomycetaceae</taxon>
        <taxon>Schizosaccharomyces</taxon>
    </lineage>
</organism>
<keyword evidence="10" id="KW-1185">Reference proteome</keyword>
<feature type="compositionally biased region" description="Acidic residues" evidence="8">
    <location>
        <begin position="359"/>
        <end position="370"/>
    </location>
</feature>
<evidence type="ECO:0000256" key="2">
    <source>
        <dbReference type="ARBA" id="ARBA00005249"/>
    </source>
</evidence>
<comment type="similarity">
    <text evidence="2 7">Belongs to the TFIIF alpha subunit family.</text>
</comment>
<dbReference type="Proteomes" id="UP001212411">
    <property type="component" value="Chromosome 3"/>
</dbReference>
<keyword evidence="5 7" id="KW-0804">Transcription</keyword>
<reference evidence="9 10" key="1">
    <citation type="journal article" date="2023" name="G3 (Bethesda)">
        <title>A high-quality reference genome for the fission yeast Schizosaccharomyces osmophilus.</title>
        <authorList>
            <person name="Jia G.S."/>
            <person name="Zhang W.C."/>
            <person name="Liang Y."/>
            <person name="Liu X.H."/>
            <person name="Rhind N."/>
            <person name="Pidoux A."/>
            <person name="Brysch-Herzberg M."/>
            <person name="Du L.L."/>
        </authorList>
    </citation>
    <scope>NUCLEOTIDE SEQUENCE [LARGE SCALE GENOMIC DNA]</scope>
    <source>
        <strain evidence="9 10">CBS 15793</strain>
    </source>
</reference>
<dbReference type="GO" id="GO:0032968">
    <property type="term" value="P:positive regulation of transcription elongation by RNA polymerase II"/>
    <property type="evidence" value="ECO:0007669"/>
    <property type="project" value="InterPro"/>
</dbReference>
<dbReference type="GO" id="GO:0006367">
    <property type="term" value="P:transcription initiation at RNA polymerase II promoter"/>
    <property type="evidence" value="ECO:0007669"/>
    <property type="project" value="InterPro"/>
</dbReference>
<keyword evidence="6 7" id="KW-0539">Nucleus</keyword>
<protein>
    <recommendedName>
        <fullName evidence="7">Transcription initiation factor IIF subunit alpha</fullName>
    </recommendedName>
</protein>
<feature type="compositionally biased region" description="Acidic residues" evidence="8">
    <location>
        <begin position="308"/>
        <end position="318"/>
    </location>
</feature>
<feature type="compositionally biased region" description="Basic and acidic residues" evidence="8">
    <location>
        <begin position="15"/>
        <end position="29"/>
    </location>
</feature>
<dbReference type="GO" id="GO:0003677">
    <property type="term" value="F:DNA binding"/>
    <property type="evidence" value="ECO:0007669"/>
    <property type="project" value="UniProtKB-KW"/>
</dbReference>
<dbReference type="GeneID" id="80878308"/>
<keyword evidence="3 7" id="KW-0805">Transcription regulation</keyword>
<dbReference type="GO" id="GO:0016251">
    <property type="term" value="F:RNA polymerase II general transcription initiation factor activity"/>
    <property type="evidence" value="ECO:0007669"/>
    <property type="project" value="TreeGrafter"/>
</dbReference>
<dbReference type="SUPFAM" id="SSF50916">
    <property type="entry name" value="Rap30/74 interaction domains"/>
    <property type="match status" value="1"/>
</dbReference>
<dbReference type="InterPro" id="IPR011039">
    <property type="entry name" value="TFIIF_interaction"/>
</dbReference>
<feature type="region of interest" description="Disordered" evidence="8">
    <location>
        <begin position="1"/>
        <end position="38"/>
    </location>
</feature>
<accession>A0AAF0AX42</accession>
<evidence type="ECO:0000313" key="9">
    <source>
        <dbReference type="EMBL" id="WBW75466.1"/>
    </source>
</evidence>
<evidence type="ECO:0000256" key="1">
    <source>
        <dbReference type="ARBA" id="ARBA00004123"/>
    </source>
</evidence>
<name>A0AAF0AX42_9SCHI</name>
<feature type="region of interest" description="Disordered" evidence="8">
    <location>
        <begin position="307"/>
        <end position="326"/>
    </location>
</feature>
<evidence type="ECO:0000256" key="8">
    <source>
        <dbReference type="SAM" id="MobiDB-lite"/>
    </source>
</evidence>
<dbReference type="Pfam" id="PF05793">
    <property type="entry name" value="TFIIF_alpha"/>
    <property type="match status" value="2"/>
</dbReference>
<sequence length="536" mass="60470">MDLKDTKPFSNVKQEPTDVKEPKVEEKPAQDAATPQNQQKFLDFQLSWCPKNERKTTNHHLLKFHSNKTIDPLKTFVPPIKMQRRDPHASSSSNNEQQSAEPGTSSNMDASSIAPYGGAQNMKQNAFKRKTRQVVKVDPQVRRLQEEELSPWIMEDFEGKNTWVSTMEGGQSSAYVLFMFSENGFKVIPADRFYRFNQRSNFQTLSIDEAEAKMNKKTPIPRWFMKKDNNEEGGSSEGAASPMYHLKTVPNARTVSGPRTTGSDDELDFDEEFADDEEAPIVEGNEEDNKQLEEKMKKEMLTANLFGEAEEPNFEEEQERQISHEGKKLQRYLKLLEKNLAYESDEEDENPYASPNEASSEEEVLKEEEELQKREEKVKSRFSASKATTPKPTGTPSANLSPQHPVSQLSSPSQSFVQSKPSEPIVKGPGYVVFRISSEKLSQFASDFPPLHPKIVATPSSEAIVGADGGANVNTDDSNLITDAEVIQALKSGPITIKDLIHLFHAKFKADTRNRTVIQKVIRKVARFENKLLVLK</sequence>
<evidence type="ECO:0000256" key="3">
    <source>
        <dbReference type="ARBA" id="ARBA00023015"/>
    </source>
</evidence>
<comment type="subcellular location">
    <subcellularLocation>
        <location evidence="1 7">Nucleus</location>
    </subcellularLocation>
</comment>
<dbReference type="AlphaFoldDB" id="A0AAF0AX42"/>
<dbReference type="PANTHER" id="PTHR13011:SF0">
    <property type="entry name" value="GENERAL TRANSCRIPTION FACTOR IIF SUBUNIT 1"/>
    <property type="match status" value="1"/>
</dbReference>